<reference evidence="2" key="1">
    <citation type="submission" date="2019-03" db="EMBL/GenBank/DDBJ databases">
        <title>WGS assembly of Setaria viridis.</title>
        <authorList>
            <person name="Huang P."/>
            <person name="Jenkins J."/>
            <person name="Grimwood J."/>
            <person name="Barry K."/>
            <person name="Healey A."/>
            <person name="Mamidi S."/>
            <person name="Sreedasyam A."/>
            <person name="Shu S."/>
            <person name="Feldman M."/>
            <person name="Wu J."/>
            <person name="Yu Y."/>
            <person name="Chen C."/>
            <person name="Johnson J."/>
            <person name="Rokhsar D."/>
            <person name="Baxter I."/>
            <person name="Schmutz J."/>
            <person name="Brutnell T."/>
            <person name="Kellogg E."/>
        </authorList>
    </citation>
    <scope>NUCLEOTIDE SEQUENCE [LARGE SCALE GENOMIC DNA]</scope>
</reference>
<gene>
    <name evidence="2" type="ORF">SEVIR_7G068100v2</name>
</gene>
<dbReference type="AlphaFoldDB" id="A0A4U6TPJ7"/>
<dbReference type="OMA" id="THINVAC"/>
<dbReference type="Gramene" id="TKW03822">
    <property type="protein sequence ID" value="TKW03822"/>
    <property type="gene ID" value="SEVIR_7G068100v2"/>
</dbReference>
<dbReference type="PANTHER" id="PTHR31170">
    <property type="entry name" value="BNAC04G53230D PROTEIN"/>
    <property type="match status" value="1"/>
</dbReference>
<name>A0A4U6TPJ7_SETVI</name>
<accession>A0A4U6TPJ7</accession>
<keyword evidence="3" id="KW-1185">Reference proteome</keyword>
<dbReference type="Proteomes" id="UP000298652">
    <property type="component" value="Chromosome 7"/>
</dbReference>
<dbReference type="Pfam" id="PF03140">
    <property type="entry name" value="DUF247"/>
    <property type="match status" value="1"/>
</dbReference>
<protein>
    <submittedName>
        <fullName evidence="2">Uncharacterized protein</fullName>
    </submittedName>
</protein>
<evidence type="ECO:0000313" key="2">
    <source>
        <dbReference type="EMBL" id="TKW03822.1"/>
    </source>
</evidence>
<evidence type="ECO:0000256" key="1">
    <source>
        <dbReference type="SAM" id="Phobius"/>
    </source>
</evidence>
<feature type="transmembrane region" description="Helical" evidence="1">
    <location>
        <begin position="442"/>
        <end position="466"/>
    </location>
</feature>
<keyword evidence="1" id="KW-1133">Transmembrane helix</keyword>
<sequence>MKNRGERAAAGTMCTEMQTQDQGTNLRNCNGSSETAAYIQNKLNQILPELASGEGKAAVIYMVPQSLLVSNPEAYKPKLVSIGPYHQGSPDLQPMEANKLLVVRDLCNLTGVTLVQLVHELDQEVKEPRIYYRQKIDLVGGDQALSAQLLIDGCFLFSYLGGLQPFINKSAQAKPAPHVYSMDSAIQHDILLLENQVPSCVLKAIVSAISLVHHQANVDTHINVACGFIEGLFQYIPTAVKPNKFDHLVDLCYQYLHPTSQTTRGAHHEIPMPQGENDWQQPEVRRLRRAREYRETGIRFKQMTQRPPISLLDITFSRGVLRIPRIVVDERTDYFLRNIVAYEQESFDSSGSYVTAYVLFMSQLVSKAEDVTLLSEKDILVHQLGSDEEVSDMFKKMSKGIVFDFDSEYHLKDVTVALEKHYRDRRNRWMALLRHTYFSNPWLILGAIVAMVAFALSVSQAALNFLRFARNPK</sequence>
<proteinExistence type="predicted"/>
<dbReference type="InterPro" id="IPR004158">
    <property type="entry name" value="DUF247_pln"/>
</dbReference>
<evidence type="ECO:0000313" key="3">
    <source>
        <dbReference type="Proteomes" id="UP000298652"/>
    </source>
</evidence>
<organism evidence="2 3">
    <name type="scientific">Setaria viridis</name>
    <name type="common">Green bristlegrass</name>
    <name type="synonym">Setaria italica subsp. viridis</name>
    <dbReference type="NCBI Taxonomy" id="4556"/>
    <lineage>
        <taxon>Eukaryota</taxon>
        <taxon>Viridiplantae</taxon>
        <taxon>Streptophyta</taxon>
        <taxon>Embryophyta</taxon>
        <taxon>Tracheophyta</taxon>
        <taxon>Spermatophyta</taxon>
        <taxon>Magnoliopsida</taxon>
        <taxon>Liliopsida</taxon>
        <taxon>Poales</taxon>
        <taxon>Poaceae</taxon>
        <taxon>PACMAD clade</taxon>
        <taxon>Panicoideae</taxon>
        <taxon>Panicodae</taxon>
        <taxon>Paniceae</taxon>
        <taxon>Cenchrinae</taxon>
        <taxon>Setaria</taxon>
    </lineage>
</organism>
<keyword evidence="1" id="KW-0812">Transmembrane</keyword>
<keyword evidence="1" id="KW-0472">Membrane</keyword>
<dbReference type="PANTHER" id="PTHR31170:SF18">
    <property type="entry name" value="(WILD MALAYSIAN BANANA) HYPOTHETICAL PROTEIN"/>
    <property type="match status" value="1"/>
</dbReference>
<dbReference type="EMBL" id="CM016558">
    <property type="protein sequence ID" value="TKW03822.1"/>
    <property type="molecule type" value="Genomic_DNA"/>
</dbReference>